<protein>
    <recommendedName>
        <fullName evidence="7">Endolytic murein transglycosylase</fullName>
        <ecNumber evidence="7">4.2.2.29</ecNumber>
    </recommendedName>
    <alternativeName>
        <fullName evidence="7">Peptidoglycan lytic transglycosylase</fullName>
    </alternativeName>
    <alternativeName>
        <fullName evidence="7">Peptidoglycan polymerization terminase</fullName>
    </alternativeName>
</protein>
<dbReference type="GO" id="GO:0008932">
    <property type="term" value="F:lytic endotransglycosylase activity"/>
    <property type="evidence" value="ECO:0007669"/>
    <property type="project" value="UniProtKB-UniRule"/>
</dbReference>
<dbReference type="RefSeq" id="WP_013738921.1">
    <property type="nucleotide sequence ID" value="NC_015436.1"/>
</dbReference>
<organism evidence="9 10">
    <name type="scientific">Parasphaerochaeta coccoides (strain ATCC BAA-1237 / DSM 17374 / SPN1)</name>
    <name type="common">Sphaerochaeta coccoides</name>
    <dbReference type="NCBI Taxonomy" id="760011"/>
    <lineage>
        <taxon>Bacteria</taxon>
        <taxon>Pseudomonadati</taxon>
        <taxon>Spirochaetota</taxon>
        <taxon>Spirochaetia</taxon>
        <taxon>Spirochaetales</taxon>
        <taxon>Sphaerochaetaceae</taxon>
        <taxon>Parasphaerochaeta</taxon>
    </lineage>
</organism>
<feature type="compositionally biased region" description="Low complexity" evidence="8">
    <location>
        <begin position="106"/>
        <end position="116"/>
    </location>
</feature>
<dbReference type="eggNOG" id="COG1559">
    <property type="taxonomic scope" value="Bacteria"/>
</dbReference>
<evidence type="ECO:0000256" key="4">
    <source>
        <dbReference type="ARBA" id="ARBA00023136"/>
    </source>
</evidence>
<comment type="catalytic activity">
    <reaction evidence="7">
        <text>a peptidoglycan chain = a peptidoglycan chain with N-acetyl-1,6-anhydromuramyl-[peptide] at the reducing end + a peptidoglycan chain with N-acetylglucosamine at the non-reducing end.</text>
        <dbReference type="EC" id="4.2.2.29"/>
    </reaction>
</comment>
<proteinExistence type="inferred from homology"/>
<dbReference type="AlphaFoldDB" id="F4GH50"/>
<accession>F4GH50</accession>
<dbReference type="GO" id="GO:0005886">
    <property type="term" value="C:plasma membrane"/>
    <property type="evidence" value="ECO:0007669"/>
    <property type="project" value="UniProtKB-SubCell"/>
</dbReference>
<dbReference type="Gene3D" id="3.30.1490.480">
    <property type="entry name" value="Endolytic murein transglycosylase"/>
    <property type="match status" value="1"/>
</dbReference>
<reference evidence="10" key="1">
    <citation type="submission" date="2011-04" db="EMBL/GenBank/DDBJ databases">
        <title>The complete genome of Spirochaeta coccoides DSM 17374.</title>
        <authorList>
            <person name="Lucas S."/>
            <person name="Copeland A."/>
            <person name="Lapidus A."/>
            <person name="Bruce D."/>
            <person name="Goodwin L."/>
            <person name="Pitluck S."/>
            <person name="Peters L."/>
            <person name="Kyrpides N."/>
            <person name="Mavromatis K."/>
            <person name="Pagani I."/>
            <person name="Ivanova N."/>
            <person name="Ovchinnikova G."/>
            <person name="Lu M."/>
            <person name="Detter J.C."/>
            <person name="Tapia R."/>
            <person name="Han C."/>
            <person name="Land M."/>
            <person name="Hauser L."/>
            <person name="Markowitz V."/>
            <person name="Cheng J.-F."/>
            <person name="Hugenholtz P."/>
            <person name="Woyke T."/>
            <person name="Wu D."/>
            <person name="Spring S."/>
            <person name="Schroeder M."/>
            <person name="Brambilla E."/>
            <person name="Klenk H.-P."/>
            <person name="Eisen J.A."/>
        </authorList>
    </citation>
    <scope>NUCLEOTIDE SEQUENCE [LARGE SCALE GENOMIC DNA]</scope>
    <source>
        <strain evidence="10">ATCC BAA-1237 / DSM 17374 / SPN1</strain>
    </source>
</reference>
<evidence type="ECO:0000256" key="3">
    <source>
        <dbReference type="ARBA" id="ARBA00022989"/>
    </source>
</evidence>
<comment type="similarity">
    <text evidence="7">Belongs to the transglycosylase MltG family.</text>
</comment>
<feature type="region of interest" description="Disordered" evidence="8">
    <location>
        <begin position="1"/>
        <end position="125"/>
    </location>
</feature>
<dbReference type="InterPro" id="IPR003770">
    <property type="entry name" value="MLTG-like"/>
</dbReference>
<dbReference type="HOGENOM" id="CLU_540680_0_0_12"/>
<feature type="transmembrane region" description="Helical" evidence="7">
    <location>
        <begin position="158"/>
        <end position="179"/>
    </location>
</feature>
<dbReference type="Pfam" id="PF02618">
    <property type="entry name" value="YceG"/>
    <property type="match status" value="1"/>
</dbReference>
<keyword evidence="5 7" id="KW-0456">Lyase</keyword>
<gene>
    <name evidence="7" type="primary">mltG</name>
    <name evidence="9" type="ordered locus">Spico_0295</name>
</gene>
<dbReference type="NCBIfam" id="TIGR00247">
    <property type="entry name" value="endolytic transglycosylase MltG"/>
    <property type="match status" value="1"/>
</dbReference>
<evidence type="ECO:0000256" key="1">
    <source>
        <dbReference type="ARBA" id="ARBA00022475"/>
    </source>
</evidence>
<evidence type="ECO:0000256" key="6">
    <source>
        <dbReference type="ARBA" id="ARBA00023316"/>
    </source>
</evidence>
<keyword evidence="7" id="KW-0997">Cell inner membrane</keyword>
<feature type="site" description="Important for catalytic activity" evidence="7">
    <location>
        <position position="390"/>
    </location>
</feature>
<evidence type="ECO:0000313" key="10">
    <source>
        <dbReference type="Proteomes" id="UP000007939"/>
    </source>
</evidence>
<keyword evidence="4 7" id="KW-0472">Membrane</keyword>
<dbReference type="KEGG" id="scc:Spico_0295"/>
<comment type="subcellular location">
    <subcellularLocation>
        <location evidence="7">Cell inner membrane</location>
        <topology evidence="7">Single-pass membrane protein</topology>
    </subcellularLocation>
</comment>
<evidence type="ECO:0000313" key="9">
    <source>
        <dbReference type="EMBL" id="AEC01525.1"/>
    </source>
</evidence>
<dbReference type="HAMAP" id="MF_02065">
    <property type="entry name" value="MltG"/>
    <property type="match status" value="1"/>
</dbReference>
<dbReference type="EMBL" id="CP002659">
    <property type="protein sequence ID" value="AEC01525.1"/>
    <property type="molecule type" value="Genomic_DNA"/>
</dbReference>
<dbReference type="STRING" id="760011.Spico_0295"/>
<keyword evidence="3 7" id="KW-1133">Transmembrane helix</keyword>
<feature type="compositionally biased region" description="Basic and acidic residues" evidence="8">
    <location>
        <begin position="9"/>
        <end position="40"/>
    </location>
</feature>
<name>F4GH50_PARC1</name>
<dbReference type="PANTHER" id="PTHR30518:SF2">
    <property type="entry name" value="ENDOLYTIC MUREIN TRANSGLYCOSYLASE"/>
    <property type="match status" value="1"/>
</dbReference>
<sequence>MSNPSSRPLSDKMKAELAAKDYSEQVRKTARPSPKDKQPEFDFDLLEPPPTLEDTRRKLEQKKKTEATSRPVKSVSMKVSIEKKKQLRNASTSSRTSGAGGGKTFSSRSSSRNSSRQGDDARTLDHVARTVRARSREVPPKQVPQPVTSRQKMPAERLFIVLLCAFGIMVMGIAVIILVRQMASKADTPSLLFSSVSSAQRKPVPAPVSALSPGTLVPVTIEQGWGAAAIARLLADSGIVADAESFLSAVMAEGAESSLKAGVHYLQPEMDFPQLISVLTKEKGDEVEVMIYAGLTLSEIDAYVASRFLALPGDFLAAANSLASHEGLGFTEGWFMAGTYRIPVSDAARSLASAMYHATLIELKPVLKNISEQDMAVEEIIIIASMITAETKNPQEMPDISGIIHNRLADGIPLGIDATTRYETGNWSEPIPASVFEKRTPYNTRRVAGLPPSGICAPSSNALLAAAMPPKTSWYYYLHDASGTIHYAEDYEGHKRNIAEYLGR</sequence>
<dbReference type="GO" id="GO:0071555">
    <property type="term" value="P:cell wall organization"/>
    <property type="evidence" value="ECO:0007669"/>
    <property type="project" value="UniProtKB-KW"/>
</dbReference>
<evidence type="ECO:0000256" key="7">
    <source>
        <dbReference type="HAMAP-Rule" id="MF_02065"/>
    </source>
</evidence>
<keyword evidence="6 7" id="KW-0961">Cell wall biogenesis/degradation</keyword>
<keyword evidence="2 7" id="KW-0812">Transmembrane</keyword>
<reference evidence="9 10" key="2">
    <citation type="journal article" date="2012" name="Stand. Genomic Sci.">
        <title>Complete genome sequence of the termite hindgut bacterium Spirochaeta coccoides type strain (SPN1(T)), reclassification in the genus Sphaerochaeta as Sphaerochaeta coccoides comb. nov. and emendations of the family Spirochaetaceae and the genus Sphaerochaeta.</title>
        <authorList>
            <person name="Abt B."/>
            <person name="Han C."/>
            <person name="Scheuner C."/>
            <person name="Lu M."/>
            <person name="Lapidus A."/>
            <person name="Nolan M."/>
            <person name="Lucas S."/>
            <person name="Hammon N."/>
            <person name="Deshpande S."/>
            <person name="Cheng J.F."/>
            <person name="Tapia R."/>
            <person name="Goodwin L.A."/>
            <person name="Pitluck S."/>
            <person name="Liolios K."/>
            <person name="Pagani I."/>
            <person name="Ivanova N."/>
            <person name="Mavromatis K."/>
            <person name="Mikhailova N."/>
            <person name="Huntemann M."/>
            <person name="Pati A."/>
            <person name="Chen A."/>
            <person name="Palaniappan K."/>
            <person name="Land M."/>
            <person name="Hauser L."/>
            <person name="Brambilla E.M."/>
            <person name="Rohde M."/>
            <person name="Spring S."/>
            <person name="Gronow S."/>
            <person name="Goker M."/>
            <person name="Woyke T."/>
            <person name="Bristow J."/>
            <person name="Eisen J.A."/>
            <person name="Markowitz V."/>
            <person name="Hugenholtz P."/>
            <person name="Kyrpides N.C."/>
            <person name="Klenk H.P."/>
            <person name="Detter J.C."/>
        </authorList>
    </citation>
    <scope>NUCLEOTIDE SEQUENCE [LARGE SCALE GENOMIC DNA]</scope>
    <source>
        <strain evidence="10">ATCC BAA-1237 / DSM 17374 / SPN1</strain>
    </source>
</reference>
<evidence type="ECO:0000256" key="8">
    <source>
        <dbReference type="SAM" id="MobiDB-lite"/>
    </source>
</evidence>
<keyword evidence="10" id="KW-1185">Reference proteome</keyword>
<evidence type="ECO:0000256" key="5">
    <source>
        <dbReference type="ARBA" id="ARBA00023239"/>
    </source>
</evidence>
<dbReference type="PANTHER" id="PTHR30518">
    <property type="entry name" value="ENDOLYTIC MUREIN TRANSGLYCOSYLASE"/>
    <property type="match status" value="1"/>
</dbReference>
<dbReference type="GO" id="GO:0009252">
    <property type="term" value="P:peptidoglycan biosynthetic process"/>
    <property type="evidence" value="ECO:0007669"/>
    <property type="project" value="UniProtKB-UniRule"/>
</dbReference>
<dbReference type="Proteomes" id="UP000007939">
    <property type="component" value="Chromosome"/>
</dbReference>
<dbReference type="EC" id="4.2.2.29" evidence="7"/>
<dbReference type="OrthoDB" id="9814591at2"/>
<keyword evidence="1 7" id="KW-1003">Cell membrane</keyword>
<feature type="compositionally biased region" description="Basic and acidic residues" evidence="8">
    <location>
        <begin position="53"/>
        <end position="67"/>
    </location>
</feature>
<evidence type="ECO:0000256" key="2">
    <source>
        <dbReference type="ARBA" id="ARBA00022692"/>
    </source>
</evidence>
<comment type="function">
    <text evidence="7">Functions as a peptidoglycan terminase that cleaves nascent peptidoglycan strands endolytically to terminate their elongation.</text>
</comment>